<organism evidence="1 2">
    <name type="scientific">Thermoproteus sp. AZ2</name>
    <dbReference type="NCBI Taxonomy" id="1609232"/>
    <lineage>
        <taxon>Archaea</taxon>
        <taxon>Thermoproteota</taxon>
        <taxon>Thermoprotei</taxon>
        <taxon>Thermoproteales</taxon>
        <taxon>Thermoproteaceae</taxon>
        <taxon>Thermoproteus</taxon>
    </lineage>
</organism>
<dbReference type="Proteomes" id="UP000033636">
    <property type="component" value="Unassembled WGS sequence"/>
</dbReference>
<reference evidence="1" key="1">
    <citation type="submission" date="2024-07" db="EMBL/GenBank/DDBJ databases">
        <title>Metagenome and Metagenome-Assembled Genomes of Archaea from a hot spring from the geothermal field of Los Azufres, Mexico.</title>
        <authorList>
            <person name="Marin-Paredes R."/>
            <person name="Martinez-Romero E."/>
            <person name="Servin-Garciduenas L.E."/>
        </authorList>
    </citation>
    <scope>NUCLEOTIDE SEQUENCE</scope>
</reference>
<proteinExistence type="predicted"/>
<dbReference type="EMBL" id="JZWT02000004">
    <property type="protein sequence ID" value="MFB6490063.1"/>
    <property type="molecule type" value="Genomic_DNA"/>
</dbReference>
<accession>A0ACC6UZP0</accession>
<evidence type="ECO:0000313" key="2">
    <source>
        <dbReference type="Proteomes" id="UP000033636"/>
    </source>
</evidence>
<sequence>MPKLIIITGGVMSSVGKGVTSASIGRILRARGFSVNAVKVDPYLNVDAGTMNPYQHGEVFVTYDGGEIDLDLGHYERFLDVELPRRNNITSGQIYLAVIERERRGEYLGQTVQLIPHVTDEIKKRLLDAADGYDATLVEIGGTVGDYEQLPFLEAVRQLRLELGEENTVFIHVAWIPFLKTTEEFKTKPLQHSVAELRRYGIQPDALVVRSEKPIDKATAKKISLHTNVPASAIFNSYDVDTTYRVPLVLEQQGMGEFLSKRLGLPDRRPALEDWQSFVEALTNPKHTITVGMCGKYVELKDSYISIVEALKHAGAALRTAPKLEWISSDKVEERPELLEGKSLDAMVVLPGFGKRGTEGMIECVRYARVNKIPFLGICFGMQLAVVEFARNVLGLRGANSTELDPDTPHPVIHLAPEQQGLDRLGGTMILGNREVEIVEGTLARELYGSDKTVERHRHRYEVNLDYLPKMAEAGLVVSGWRTDIRRVEIIELRDHPFFIGTQFHPEFKSRPGKPRPVFYGLISAALKLRGEA</sequence>
<evidence type="ECO:0000313" key="1">
    <source>
        <dbReference type="EMBL" id="MFB6490063.1"/>
    </source>
</evidence>
<gene>
    <name evidence="1" type="ORF">TU35_002255</name>
</gene>
<keyword evidence="1" id="KW-0436">Ligase</keyword>
<comment type="caution">
    <text evidence="1">The sequence shown here is derived from an EMBL/GenBank/DDBJ whole genome shotgun (WGS) entry which is preliminary data.</text>
</comment>
<protein>
    <submittedName>
        <fullName evidence="1">CTP synthase</fullName>
        <ecNumber evidence="1">6.3.4.2</ecNumber>
    </submittedName>
</protein>
<dbReference type="EC" id="6.3.4.2" evidence="1"/>
<name>A0ACC6UZP0_9CREN</name>